<dbReference type="EMBL" id="JACEFO010002272">
    <property type="protein sequence ID" value="KAF8669223.1"/>
    <property type="molecule type" value="Genomic_DNA"/>
</dbReference>
<keyword evidence="2" id="KW-0472">Membrane</keyword>
<reference evidence="3" key="1">
    <citation type="submission" date="2020-07" db="EMBL/GenBank/DDBJ databases">
        <title>Genome sequence and genetic diversity analysis of an under-domesticated orphan crop, white fonio (Digitaria exilis).</title>
        <authorList>
            <person name="Bennetzen J.L."/>
            <person name="Chen S."/>
            <person name="Ma X."/>
            <person name="Wang X."/>
            <person name="Yssel A.E.J."/>
            <person name="Chaluvadi S.R."/>
            <person name="Johnson M."/>
            <person name="Gangashetty P."/>
            <person name="Hamidou F."/>
            <person name="Sanogo M.D."/>
            <person name="Zwaenepoel A."/>
            <person name="Wallace J."/>
            <person name="Van De Peer Y."/>
            <person name="Van Deynze A."/>
        </authorList>
    </citation>
    <scope>NUCLEOTIDE SEQUENCE</scope>
    <source>
        <tissue evidence="3">Leaves</tissue>
    </source>
</reference>
<comment type="caution">
    <text evidence="3">The sequence shown here is derived from an EMBL/GenBank/DDBJ whole genome shotgun (WGS) entry which is preliminary data.</text>
</comment>
<feature type="region of interest" description="Disordered" evidence="1">
    <location>
        <begin position="14"/>
        <end position="89"/>
    </location>
</feature>
<dbReference type="InterPro" id="IPR040411">
    <property type="entry name" value="At5g23160-like"/>
</dbReference>
<protein>
    <submittedName>
        <fullName evidence="3">Uncharacterized protein</fullName>
    </submittedName>
</protein>
<feature type="compositionally biased region" description="Low complexity" evidence="1">
    <location>
        <begin position="278"/>
        <end position="311"/>
    </location>
</feature>
<keyword evidence="2" id="KW-0812">Transmembrane</keyword>
<keyword evidence="2" id="KW-1133">Transmembrane helix</keyword>
<feature type="region of interest" description="Disordered" evidence="1">
    <location>
        <begin position="278"/>
        <end position="323"/>
    </location>
</feature>
<name>A0A835AQ57_9POAL</name>
<dbReference type="Proteomes" id="UP000636709">
    <property type="component" value="Unassembled WGS sequence"/>
</dbReference>
<dbReference type="OrthoDB" id="695412at2759"/>
<evidence type="ECO:0000256" key="2">
    <source>
        <dbReference type="SAM" id="Phobius"/>
    </source>
</evidence>
<feature type="region of interest" description="Disordered" evidence="1">
    <location>
        <begin position="163"/>
        <end position="195"/>
    </location>
</feature>
<organism evidence="3 4">
    <name type="scientific">Digitaria exilis</name>
    <dbReference type="NCBI Taxonomy" id="1010633"/>
    <lineage>
        <taxon>Eukaryota</taxon>
        <taxon>Viridiplantae</taxon>
        <taxon>Streptophyta</taxon>
        <taxon>Embryophyta</taxon>
        <taxon>Tracheophyta</taxon>
        <taxon>Spermatophyta</taxon>
        <taxon>Magnoliopsida</taxon>
        <taxon>Liliopsida</taxon>
        <taxon>Poales</taxon>
        <taxon>Poaceae</taxon>
        <taxon>PACMAD clade</taxon>
        <taxon>Panicoideae</taxon>
        <taxon>Panicodae</taxon>
        <taxon>Paniceae</taxon>
        <taxon>Anthephorinae</taxon>
        <taxon>Digitaria</taxon>
    </lineage>
</organism>
<feature type="compositionally biased region" description="Low complexity" evidence="1">
    <location>
        <begin position="476"/>
        <end position="496"/>
    </location>
</feature>
<feature type="compositionally biased region" description="Polar residues" evidence="1">
    <location>
        <begin position="64"/>
        <end position="77"/>
    </location>
</feature>
<gene>
    <name evidence="3" type="ORF">HU200_051554</name>
</gene>
<evidence type="ECO:0000256" key="1">
    <source>
        <dbReference type="SAM" id="MobiDB-lite"/>
    </source>
</evidence>
<sequence>MSCLAPALVHKGHKHVVPNPTDPHRGTLGIGTHNQSQSIPPNTDTAIRAPATQTTRLGSRVRNPVQTRPVSTGTGQTPLPPADGSALRARTQRVPPPWITTRILLPCPLPLIFRLPTTEATGPINSGATRCFTRKRTRPRSGVQPTRLLLGRRFHFHIDHLHSTHRAADRKPNPLLAVKSPPTPTPRDEAVLDDDDDDVAAAVVARHRRERSKRSLSFRGNFLLPGSRKDKAKKPTKTGVDADDADGLLTRVSTAASLSALPSSAAAASQDSGFNIPSASSSRYSTASSSSTSVSSSPSVSGVLSSPAPAATQRQAREGPTTAMCPASGAAAVVLCLLMVVFCGGRVGATVLTSTALYLFPRRWAPARARSMHAVDCYSPECGAEEETPPHCPHTNTRSRTLYIHPRAASLRSEADTHGRRSRLNRDATCLPLINQPFLSRARAMKLFMCFGGAAAAVDDEAAAVARHRNQRGRSRSSSFRGKFLSGKKGSKNNKSPLHESKMRGMDADDFYGVFGPSTASSSSLSSAASLDSGYSSSSSSSSARSSTASSSRSVSGELFRPAAAKRRTSHNKQGSSSPAAGTAAVVLCLLMVVFCGRVGATLLMSMALYLFPRRWPARTTPRGVDGVGSPECAAEEATTARTPTRRKVVMDQGFLVRNRKKCQ</sequence>
<dbReference type="PANTHER" id="PTHR34379">
    <property type="entry name" value="OS07G0553800 PROTEIN"/>
    <property type="match status" value="1"/>
</dbReference>
<feature type="region of interest" description="Disordered" evidence="1">
    <location>
        <begin position="535"/>
        <end position="579"/>
    </location>
</feature>
<feature type="compositionally biased region" description="Polar residues" evidence="1">
    <location>
        <begin position="32"/>
        <end position="57"/>
    </location>
</feature>
<feature type="region of interest" description="Disordered" evidence="1">
    <location>
        <begin position="220"/>
        <end position="244"/>
    </location>
</feature>
<dbReference type="PANTHER" id="PTHR34379:SF6">
    <property type="entry name" value="PROTEIN 3F"/>
    <property type="match status" value="1"/>
</dbReference>
<proteinExistence type="predicted"/>
<accession>A0A835AQ57</accession>
<feature type="compositionally biased region" description="Basic and acidic residues" evidence="1">
    <location>
        <begin position="163"/>
        <end position="172"/>
    </location>
</feature>
<dbReference type="AlphaFoldDB" id="A0A835AQ57"/>
<evidence type="ECO:0000313" key="4">
    <source>
        <dbReference type="Proteomes" id="UP000636709"/>
    </source>
</evidence>
<feature type="region of interest" description="Disordered" evidence="1">
    <location>
        <begin position="468"/>
        <end position="503"/>
    </location>
</feature>
<feature type="compositionally biased region" description="Low complexity" evidence="1">
    <location>
        <begin position="535"/>
        <end position="556"/>
    </location>
</feature>
<feature type="transmembrane region" description="Helical" evidence="2">
    <location>
        <begin position="583"/>
        <end position="612"/>
    </location>
</feature>
<keyword evidence="4" id="KW-1185">Reference proteome</keyword>
<evidence type="ECO:0000313" key="3">
    <source>
        <dbReference type="EMBL" id="KAF8669223.1"/>
    </source>
</evidence>